<dbReference type="PROSITE" id="PS50043">
    <property type="entry name" value="HTH_LUXR_2"/>
    <property type="match status" value="1"/>
</dbReference>
<dbReference type="GO" id="GO:0003677">
    <property type="term" value="F:DNA binding"/>
    <property type="evidence" value="ECO:0007669"/>
    <property type="project" value="UniProtKB-KW"/>
</dbReference>
<protein>
    <recommendedName>
        <fullName evidence="4">HTH luxR-type domain-containing protein</fullName>
    </recommendedName>
</protein>
<keyword evidence="6" id="KW-1185">Reference proteome</keyword>
<dbReference type="Gene3D" id="1.10.10.10">
    <property type="entry name" value="Winged helix-like DNA-binding domain superfamily/Winged helix DNA-binding domain"/>
    <property type="match status" value="1"/>
</dbReference>
<evidence type="ECO:0000313" key="5">
    <source>
        <dbReference type="EMBL" id="OLZ54396.1"/>
    </source>
</evidence>
<dbReference type="CDD" id="cd06170">
    <property type="entry name" value="LuxR_C_like"/>
    <property type="match status" value="1"/>
</dbReference>
<dbReference type="InterPro" id="IPR016032">
    <property type="entry name" value="Sig_transdc_resp-reg_C-effctor"/>
</dbReference>
<name>A0A1R0KYG9_9PSEU</name>
<sequence length="200" mass="22019">MCNGPIDPDDLRRLADITEIDATFAELHRQAERRVRVVSPGESVFTASGNAARIRRQTLARKGDEMAMFSHRAAPSGEFRVREHLLFRMIHVDDRIAAISAVGQGAPAAFVIRSPLLLELLAEWFDLLWSAPGTVTPSDPLTVIQRRILALLPEHGDEAIARLLGISATTVRRHVKAIYEKFGVANRFAAGVAAAKHGWL</sequence>
<dbReference type="InterPro" id="IPR000792">
    <property type="entry name" value="Tscrpt_reg_LuxR_C"/>
</dbReference>
<dbReference type="Proteomes" id="UP000187486">
    <property type="component" value="Unassembled WGS sequence"/>
</dbReference>
<dbReference type="GO" id="GO:0006355">
    <property type="term" value="P:regulation of DNA-templated transcription"/>
    <property type="evidence" value="ECO:0007669"/>
    <property type="project" value="InterPro"/>
</dbReference>
<evidence type="ECO:0000259" key="4">
    <source>
        <dbReference type="PROSITE" id="PS50043"/>
    </source>
</evidence>
<reference evidence="5 6" key="1">
    <citation type="submission" date="2016-01" db="EMBL/GenBank/DDBJ databases">
        <title>Amycolatopsis coloradensis genome sequencing and assembly.</title>
        <authorList>
            <person name="Mayilraj S."/>
        </authorList>
    </citation>
    <scope>NUCLEOTIDE SEQUENCE [LARGE SCALE GENOMIC DNA]</scope>
    <source>
        <strain evidence="5 6">DSM 44225</strain>
    </source>
</reference>
<gene>
    <name evidence="5" type="ORF">BS329_07625</name>
</gene>
<evidence type="ECO:0000313" key="6">
    <source>
        <dbReference type="Proteomes" id="UP000187486"/>
    </source>
</evidence>
<dbReference type="PANTHER" id="PTHR43214">
    <property type="entry name" value="TWO-COMPONENT RESPONSE REGULATOR"/>
    <property type="match status" value="1"/>
</dbReference>
<dbReference type="InterPro" id="IPR036388">
    <property type="entry name" value="WH-like_DNA-bd_sf"/>
</dbReference>
<evidence type="ECO:0000256" key="1">
    <source>
        <dbReference type="ARBA" id="ARBA00023015"/>
    </source>
</evidence>
<keyword evidence="1" id="KW-0805">Transcription regulation</keyword>
<keyword evidence="3" id="KW-0804">Transcription</keyword>
<dbReference type="EMBL" id="MQUQ01000004">
    <property type="protein sequence ID" value="OLZ54396.1"/>
    <property type="molecule type" value="Genomic_DNA"/>
</dbReference>
<organism evidence="5 6">
    <name type="scientific">Amycolatopsis coloradensis</name>
    <dbReference type="NCBI Taxonomy" id="76021"/>
    <lineage>
        <taxon>Bacteria</taxon>
        <taxon>Bacillati</taxon>
        <taxon>Actinomycetota</taxon>
        <taxon>Actinomycetes</taxon>
        <taxon>Pseudonocardiales</taxon>
        <taxon>Pseudonocardiaceae</taxon>
        <taxon>Amycolatopsis</taxon>
    </lineage>
</organism>
<keyword evidence="2" id="KW-0238">DNA-binding</keyword>
<dbReference type="AlphaFoldDB" id="A0A1R0KYG9"/>
<comment type="caution">
    <text evidence="5">The sequence shown here is derived from an EMBL/GenBank/DDBJ whole genome shotgun (WGS) entry which is preliminary data.</text>
</comment>
<dbReference type="PANTHER" id="PTHR43214:SF24">
    <property type="entry name" value="TRANSCRIPTIONAL REGULATORY PROTEIN NARL-RELATED"/>
    <property type="match status" value="1"/>
</dbReference>
<dbReference type="STRING" id="76021.BS329_07625"/>
<dbReference type="SMART" id="SM00421">
    <property type="entry name" value="HTH_LUXR"/>
    <property type="match status" value="1"/>
</dbReference>
<evidence type="ECO:0000256" key="2">
    <source>
        <dbReference type="ARBA" id="ARBA00023125"/>
    </source>
</evidence>
<accession>A0A1R0KYG9</accession>
<proteinExistence type="predicted"/>
<dbReference type="SUPFAM" id="SSF46894">
    <property type="entry name" value="C-terminal effector domain of the bipartite response regulators"/>
    <property type="match status" value="1"/>
</dbReference>
<dbReference type="Pfam" id="PF00196">
    <property type="entry name" value="GerE"/>
    <property type="match status" value="1"/>
</dbReference>
<feature type="domain" description="HTH luxR-type" evidence="4">
    <location>
        <begin position="134"/>
        <end position="198"/>
    </location>
</feature>
<dbReference type="InterPro" id="IPR039420">
    <property type="entry name" value="WalR-like"/>
</dbReference>
<evidence type="ECO:0000256" key="3">
    <source>
        <dbReference type="ARBA" id="ARBA00023163"/>
    </source>
</evidence>